<proteinExistence type="predicted"/>
<dbReference type="Pfam" id="PF14108">
    <property type="entry name" value="ABA4-like"/>
    <property type="match status" value="1"/>
</dbReference>
<dbReference type="EMBL" id="CP014263">
    <property type="protein sequence ID" value="AQG80938.1"/>
    <property type="molecule type" value="Genomic_DNA"/>
</dbReference>
<gene>
    <name evidence="2" type="ORF">AWR27_17380</name>
</gene>
<dbReference type="Proteomes" id="UP000187941">
    <property type="component" value="Chromosome"/>
</dbReference>
<keyword evidence="1" id="KW-0812">Transmembrane</keyword>
<keyword evidence="1" id="KW-1133">Transmembrane helix</keyword>
<dbReference type="OrthoDB" id="345237at2"/>
<dbReference type="KEGG" id="smon:AWR27_17380"/>
<dbReference type="PANTHER" id="PTHR34543:SF1">
    <property type="entry name" value="PROTEIN ABA DEFICIENT 4, CHLOROPLASTIC"/>
    <property type="match status" value="1"/>
</dbReference>
<dbReference type="AlphaFoldDB" id="A0A1P9X007"/>
<dbReference type="RefSeq" id="WP_077132401.1">
    <property type="nucleotide sequence ID" value="NZ_CP014263.1"/>
</dbReference>
<evidence type="ECO:0000313" key="2">
    <source>
        <dbReference type="EMBL" id="AQG80938.1"/>
    </source>
</evidence>
<dbReference type="InterPro" id="IPR025461">
    <property type="entry name" value="ABA4-like"/>
</dbReference>
<evidence type="ECO:0008006" key="4">
    <source>
        <dbReference type="Google" id="ProtNLM"/>
    </source>
</evidence>
<evidence type="ECO:0000313" key="3">
    <source>
        <dbReference type="Proteomes" id="UP000187941"/>
    </source>
</evidence>
<accession>A0A1P9X007</accession>
<keyword evidence="3" id="KW-1185">Reference proteome</keyword>
<protein>
    <recommendedName>
        <fullName evidence="4">DUF4281 domain-containing protein</fullName>
    </recommendedName>
</protein>
<feature type="transmembrane region" description="Helical" evidence="1">
    <location>
        <begin position="6"/>
        <end position="25"/>
    </location>
</feature>
<name>A0A1P9X007_9BACT</name>
<feature type="transmembrane region" description="Helical" evidence="1">
    <location>
        <begin position="37"/>
        <end position="59"/>
    </location>
</feature>
<evidence type="ECO:0000256" key="1">
    <source>
        <dbReference type="SAM" id="Phobius"/>
    </source>
</evidence>
<dbReference type="PANTHER" id="PTHR34543">
    <property type="entry name" value="PROTEIN ABA DEFICIENT 4, CHLOROPLASTIC"/>
    <property type="match status" value="1"/>
</dbReference>
<keyword evidence="1" id="KW-0472">Membrane</keyword>
<feature type="transmembrane region" description="Helical" evidence="1">
    <location>
        <begin position="111"/>
        <end position="133"/>
    </location>
</feature>
<feature type="transmembrane region" description="Helical" evidence="1">
    <location>
        <begin position="79"/>
        <end position="99"/>
    </location>
</feature>
<organism evidence="2 3">
    <name type="scientific">Spirosoma montaniterrae</name>
    <dbReference type="NCBI Taxonomy" id="1178516"/>
    <lineage>
        <taxon>Bacteria</taxon>
        <taxon>Pseudomonadati</taxon>
        <taxon>Bacteroidota</taxon>
        <taxon>Cytophagia</taxon>
        <taxon>Cytophagales</taxon>
        <taxon>Cytophagaceae</taxon>
        <taxon>Spirosoma</taxon>
    </lineage>
</organism>
<dbReference type="STRING" id="1178516.AWR27_17380"/>
<sequence>MTPEQTFQFANALVLPQWLLMAVAPRWSVTDWLMRSYLIPVVLAALYATYLFGGGPVDFSAFGSLAGIKNLFSTGGDGVMLAGWIHYLAFDLVAGTVVVRDAQRLGIPHGWVVLPLFACFMVGPVGLLLYWLVRLGHQRQVAP</sequence>
<reference evidence="2 3" key="1">
    <citation type="submission" date="2016-01" db="EMBL/GenBank/DDBJ databases">
        <authorList>
            <person name="Oliw E.H."/>
        </authorList>
    </citation>
    <scope>NUCLEOTIDE SEQUENCE [LARGE SCALE GENOMIC DNA]</scope>
    <source>
        <strain evidence="2 3">DY10</strain>
    </source>
</reference>